<dbReference type="AlphaFoldDB" id="A0A0N4ZT34"/>
<accession>A0A0N4ZT34</accession>
<evidence type="ECO:0000313" key="1">
    <source>
        <dbReference type="Proteomes" id="UP000038045"/>
    </source>
</evidence>
<organism evidence="1 2">
    <name type="scientific">Parastrongyloides trichosuri</name>
    <name type="common">Possum-specific nematode worm</name>
    <dbReference type="NCBI Taxonomy" id="131310"/>
    <lineage>
        <taxon>Eukaryota</taxon>
        <taxon>Metazoa</taxon>
        <taxon>Ecdysozoa</taxon>
        <taxon>Nematoda</taxon>
        <taxon>Chromadorea</taxon>
        <taxon>Rhabditida</taxon>
        <taxon>Tylenchina</taxon>
        <taxon>Panagrolaimomorpha</taxon>
        <taxon>Strongyloidoidea</taxon>
        <taxon>Strongyloididae</taxon>
        <taxon>Parastrongyloides</taxon>
    </lineage>
</organism>
<sequence length="271" mass="29701">MNKALKIGTSSFVKNIVHLPKLMNKAAKNKTWNIKTNKKINDNFAKLNKGAEVWPEVITDLSNYIDESLKPKPFNPNCIHNAACKKNNDCGNIGVCYSGKCRCSCKEFSSCFSHNDCPGKIGKCFSKCIGKNGTSVNCGLSSLTSLHTEDQLTKCARGSQCLSGICVGGGRERNFKGIKFFEAVSCSGDSEDISCNNIGIEQCSTELGLVFRHTNSKLIGTKSSIYEIDRYHITLNINFPACYNGKMDFVPCGEKIENSCMEGSYCGHCQC</sequence>
<evidence type="ECO:0000313" key="2">
    <source>
        <dbReference type="WBParaSite" id="PTRK_0001166600.1"/>
    </source>
</evidence>
<protein>
    <submittedName>
        <fullName evidence="2">EB domain-containing protein</fullName>
    </submittedName>
</protein>
<dbReference type="Proteomes" id="UP000038045">
    <property type="component" value="Unplaced"/>
</dbReference>
<keyword evidence="1" id="KW-1185">Reference proteome</keyword>
<proteinExistence type="predicted"/>
<name>A0A0N4ZT34_PARTI</name>
<dbReference type="WBParaSite" id="PTRK_0001166600.1">
    <property type="protein sequence ID" value="PTRK_0001166600.1"/>
    <property type="gene ID" value="PTRK_0001166600"/>
</dbReference>
<reference evidence="2" key="1">
    <citation type="submission" date="2017-02" db="UniProtKB">
        <authorList>
            <consortium name="WormBaseParasite"/>
        </authorList>
    </citation>
    <scope>IDENTIFICATION</scope>
</reference>